<keyword evidence="3" id="KW-1185">Reference proteome</keyword>
<dbReference type="Gene3D" id="3.40.50.720">
    <property type="entry name" value="NAD(P)-binding Rossmann-like Domain"/>
    <property type="match status" value="1"/>
</dbReference>
<dbReference type="SUPFAM" id="SSF51735">
    <property type="entry name" value="NAD(P)-binding Rossmann-fold domains"/>
    <property type="match status" value="1"/>
</dbReference>
<dbReference type="GeneID" id="105052659"/>
<evidence type="ECO:0000256" key="1">
    <source>
        <dbReference type="ARBA" id="ARBA00023002"/>
    </source>
</evidence>
<protein>
    <submittedName>
        <fullName evidence="4">Anthocyanidin reductase isoform X1</fullName>
    </submittedName>
</protein>
<dbReference type="Pfam" id="PF01370">
    <property type="entry name" value="Epimerase"/>
    <property type="match status" value="1"/>
</dbReference>
<dbReference type="KEGG" id="egu:105052659"/>
<organism evidence="3 4">
    <name type="scientific">Elaeis guineensis var. tenera</name>
    <name type="common">Oil palm</name>
    <dbReference type="NCBI Taxonomy" id="51953"/>
    <lineage>
        <taxon>Eukaryota</taxon>
        <taxon>Viridiplantae</taxon>
        <taxon>Streptophyta</taxon>
        <taxon>Embryophyta</taxon>
        <taxon>Tracheophyta</taxon>
        <taxon>Spermatophyta</taxon>
        <taxon>Magnoliopsida</taxon>
        <taxon>Liliopsida</taxon>
        <taxon>Arecaceae</taxon>
        <taxon>Arecoideae</taxon>
        <taxon>Cocoseae</taxon>
        <taxon>Elaeidinae</taxon>
        <taxon>Elaeis</taxon>
    </lineage>
</organism>
<dbReference type="InterPro" id="IPR050425">
    <property type="entry name" value="NAD(P)_dehydrat-like"/>
</dbReference>
<evidence type="ECO:0000313" key="3">
    <source>
        <dbReference type="Proteomes" id="UP000504607"/>
    </source>
</evidence>
<gene>
    <name evidence="4" type="primary">LOC105052659</name>
</gene>
<dbReference type="PANTHER" id="PTHR10366:SF628">
    <property type="entry name" value="NAD(P)-BINDING ROSSMANN-FOLD SUPERFAMILY PROTEIN"/>
    <property type="match status" value="1"/>
</dbReference>
<dbReference type="GO" id="GO:0016616">
    <property type="term" value="F:oxidoreductase activity, acting on the CH-OH group of donors, NAD or NADP as acceptor"/>
    <property type="evidence" value="ECO:0007669"/>
    <property type="project" value="TreeGrafter"/>
</dbReference>
<feature type="domain" description="NAD-dependent epimerase/dehydratase" evidence="2">
    <location>
        <begin position="34"/>
        <end position="286"/>
    </location>
</feature>
<dbReference type="Proteomes" id="UP000504607">
    <property type="component" value="Chromosome 10"/>
</dbReference>
<dbReference type="PANTHER" id="PTHR10366">
    <property type="entry name" value="NAD DEPENDENT EPIMERASE/DEHYDRATASE"/>
    <property type="match status" value="1"/>
</dbReference>
<dbReference type="InParanoid" id="A0A6I9RSY0"/>
<sequence length="374" mass="40352">MSIGSGPAAGFRSLEGMDGADSPSSPSAVATTTVCVTGATGYIGSWLVRSLLRRGYNVHATARDTGKASRLLSTFSGNSGLKIFRSDLNEEGSFDEAVKGCLAVFHVAASMEFNVPVEENIEDHVRSKITEPAVRGTLNVLQACSRAGSVKRIVFTSSISTITAKDDKGEWRELVDESSVTPINGVWNTKPRGWVYILSKLLTEEKAFQFAKEKCIDLVSIIPPTVAGPFLTTDVPASVQVLLSPVTGDPNLYPILVSVHSRLGSIPLVHIEDICNAHIFLMEQQGAEGKFLCSVGSSTLPQLTDLLSLEYPYFSSERFAKGFHNAIPPVISSKRLTNLGFKFKYGVKDIIEQSVACCIKNGFLKCPITEGINN</sequence>
<dbReference type="InterPro" id="IPR036291">
    <property type="entry name" value="NAD(P)-bd_dom_sf"/>
</dbReference>
<reference evidence="4" key="1">
    <citation type="submission" date="2025-08" db="UniProtKB">
        <authorList>
            <consortium name="RefSeq"/>
        </authorList>
    </citation>
    <scope>IDENTIFICATION</scope>
</reference>
<evidence type="ECO:0000313" key="4">
    <source>
        <dbReference type="RefSeq" id="XP_010931856.1"/>
    </source>
</evidence>
<dbReference type="FunCoup" id="A0A6I9RSY0">
    <property type="interactions" value="136"/>
</dbReference>
<dbReference type="CDD" id="cd08958">
    <property type="entry name" value="FR_SDR_e"/>
    <property type="match status" value="1"/>
</dbReference>
<proteinExistence type="predicted"/>
<dbReference type="AlphaFoldDB" id="A0A6I9RSY0"/>
<name>A0A6I9RSY0_ELAGV</name>
<dbReference type="FunFam" id="3.40.50.720:FF:000085">
    <property type="entry name" value="Dihydroflavonol reductase"/>
    <property type="match status" value="1"/>
</dbReference>
<dbReference type="InterPro" id="IPR001509">
    <property type="entry name" value="Epimerase_deHydtase"/>
</dbReference>
<evidence type="ECO:0000259" key="2">
    <source>
        <dbReference type="Pfam" id="PF01370"/>
    </source>
</evidence>
<dbReference type="RefSeq" id="XP_010931856.1">
    <property type="nucleotide sequence ID" value="XM_010933554.2"/>
</dbReference>
<keyword evidence="1" id="KW-0560">Oxidoreductase</keyword>
<accession>A0A6I9RSY0</accession>
<dbReference type="OrthoDB" id="2735536at2759"/>